<dbReference type="Proteomes" id="UP000587070">
    <property type="component" value="Unassembled WGS sequence"/>
</dbReference>
<organism evidence="8 9">
    <name type="scientific">Rhodocyclus tenuis</name>
    <name type="common">Rhodospirillum tenue</name>
    <dbReference type="NCBI Taxonomy" id="1066"/>
    <lineage>
        <taxon>Bacteria</taxon>
        <taxon>Pseudomonadati</taxon>
        <taxon>Pseudomonadota</taxon>
        <taxon>Betaproteobacteria</taxon>
        <taxon>Rhodocyclales</taxon>
        <taxon>Rhodocyclaceae</taxon>
        <taxon>Rhodocyclus</taxon>
    </lineage>
</organism>
<evidence type="ECO:0000313" key="8">
    <source>
        <dbReference type="EMBL" id="MBB4248072.1"/>
    </source>
</evidence>
<dbReference type="SMART" id="SM00091">
    <property type="entry name" value="PAS"/>
    <property type="match status" value="1"/>
</dbReference>
<dbReference type="InterPro" id="IPR000160">
    <property type="entry name" value="GGDEF_dom"/>
</dbReference>
<feature type="domain" description="PAS" evidence="5">
    <location>
        <begin position="368"/>
        <end position="438"/>
    </location>
</feature>
<dbReference type="InterPro" id="IPR000014">
    <property type="entry name" value="PAS"/>
</dbReference>
<feature type="signal peptide" evidence="4">
    <location>
        <begin position="1"/>
        <end position="29"/>
    </location>
</feature>
<dbReference type="Gene3D" id="3.40.190.10">
    <property type="entry name" value="Periplasmic binding protein-like II"/>
    <property type="match status" value="2"/>
</dbReference>
<evidence type="ECO:0000256" key="2">
    <source>
        <dbReference type="ARBA" id="ARBA00022723"/>
    </source>
</evidence>
<dbReference type="RefSeq" id="WP_184415156.1">
    <property type="nucleotide sequence ID" value="NZ_JACIGE010000009.1"/>
</dbReference>
<dbReference type="AlphaFoldDB" id="A0A840GHW5"/>
<dbReference type="Pfam" id="PF13426">
    <property type="entry name" value="PAS_9"/>
    <property type="match status" value="1"/>
</dbReference>
<dbReference type="InterPro" id="IPR001610">
    <property type="entry name" value="PAC"/>
</dbReference>
<feature type="domain" description="PAC" evidence="6">
    <location>
        <begin position="445"/>
        <end position="499"/>
    </location>
</feature>
<dbReference type="EMBL" id="JACIGE010000009">
    <property type="protein sequence ID" value="MBB4248072.1"/>
    <property type="molecule type" value="Genomic_DNA"/>
</dbReference>
<comment type="similarity">
    <text evidence="1">Belongs to the hemerythrin family.</text>
</comment>
<evidence type="ECO:0000256" key="4">
    <source>
        <dbReference type="SAM" id="SignalP"/>
    </source>
</evidence>
<dbReference type="NCBIfam" id="TIGR00229">
    <property type="entry name" value="sensory_box"/>
    <property type="match status" value="1"/>
</dbReference>
<dbReference type="GO" id="GO:0046872">
    <property type="term" value="F:metal ion binding"/>
    <property type="evidence" value="ECO:0007669"/>
    <property type="project" value="UniProtKB-KW"/>
</dbReference>
<dbReference type="InterPro" id="IPR029787">
    <property type="entry name" value="Nucleotide_cyclase"/>
</dbReference>
<dbReference type="SMART" id="SM00267">
    <property type="entry name" value="GGDEF"/>
    <property type="match status" value="1"/>
</dbReference>
<dbReference type="NCBIfam" id="TIGR00254">
    <property type="entry name" value="GGDEF"/>
    <property type="match status" value="1"/>
</dbReference>
<gene>
    <name evidence="8" type="ORF">GGD90_002463</name>
</gene>
<dbReference type="SUPFAM" id="SSF55073">
    <property type="entry name" value="Nucleotide cyclase"/>
    <property type="match status" value="1"/>
</dbReference>
<comment type="caution">
    <text evidence="8">The sequence shown here is derived from an EMBL/GenBank/DDBJ whole genome shotgun (WGS) entry which is preliminary data.</text>
</comment>
<dbReference type="InterPro" id="IPR035938">
    <property type="entry name" value="Hemerythrin-like_sf"/>
</dbReference>
<name>A0A840GHW5_RHOTE</name>
<dbReference type="PANTHER" id="PTHR46663:SF3">
    <property type="entry name" value="SLL0267 PROTEIN"/>
    <property type="match status" value="1"/>
</dbReference>
<dbReference type="NCBIfam" id="TIGR02481">
    <property type="entry name" value="hemeryth_dom"/>
    <property type="match status" value="1"/>
</dbReference>
<dbReference type="SUPFAM" id="SSF47188">
    <property type="entry name" value="Hemerythrin-like"/>
    <property type="match status" value="1"/>
</dbReference>
<dbReference type="InterPro" id="IPR035965">
    <property type="entry name" value="PAS-like_dom_sf"/>
</dbReference>
<dbReference type="Gene3D" id="3.30.70.270">
    <property type="match status" value="1"/>
</dbReference>
<dbReference type="SUPFAM" id="SSF53850">
    <property type="entry name" value="Periplasmic binding protein-like II"/>
    <property type="match status" value="1"/>
</dbReference>
<dbReference type="InterPro" id="IPR012827">
    <property type="entry name" value="Hemerythrin_metal-bd"/>
</dbReference>
<dbReference type="PROSITE" id="PS50112">
    <property type="entry name" value="PAS"/>
    <property type="match status" value="1"/>
</dbReference>
<dbReference type="InterPro" id="IPR052163">
    <property type="entry name" value="DGC-Regulatory_Protein"/>
</dbReference>
<dbReference type="CDD" id="cd00130">
    <property type="entry name" value="PAS"/>
    <property type="match status" value="1"/>
</dbReference>
<dbReference type="FunFam" id="3.30.70.270:FF:000001">
    <property type="entry name" value="Diguanylate cyclase domain protein"/>
    <property type="match status" value="1"/>
</dbReference>
<keyword evidence="2" id="KW-0479">Metal-binding</keyword>
<protein>
    <submittedName>
        <fullName evidence="8">Diguanylate cyclase (GGDEF)-like protein/hemerythrin-like metal-binding protein/PAS domain S-box-containing protein</fullName>
    </submittedName>
</protein>
<dbReference type="CDD" id="cd01949">
    <property type="entry name" value="GGDEF"/>
    <property type="match status" value="1"/>
</dbReference>
<dbReference type="PROSITE" id="PS50887">
    <property type="entry name" value="GGDEF"/>
    <property type="match status" value="1"/>
</dbReference>
<evidence type="ECO:0000256" key="3">
    <source>
        <dbReference type="ARBA" id="ARBA00023004"/>
    </source>
</evidence>
<feature type="chain" id="PRO_5033004340" evidence="4">
    <location>
        <begin position="30"/>
        <end position="833"/>
    </location>
</feature>
<dbReference type="Pfam" id="PF09084">
    <property type="entry name" value="NMT1"/>
    <property type="match status" value="1"/>
</dbReference>
<dbReference type="Gene3D" id="1.20.120.50">
    <property type="entry name" value="Hemerythrin-like"/>
    <property type="match status" value="1"/>
</dbReference>
<dbReference type="Gene3D" id="3.30.450.20">
    <property type="entry name" value="PAS domain"/>
    <property type="match status" value="1"/>
</dbReference>
<evidence type="ECO:0000259" key="5">
    <source>
        <dbReference type="PROSITE" id="PS50112"/>
    </source>
</evidence>
<evidence type="ECO:0000259" key="6">
    <source>
        <dbReference type="PROSITE" id="PS50113"/>
    </source>
</evidence>
<accession>A0A840GHW5</accession>
<dbReference type="InterPro" id="IPR012312">
    <property type="entry name" value="Hemerythrin-like"/>
</dbReference>
<evidence type="ECO:0000259" key="7">
    <source>
        <dbReference type="PROSITE" id="PS50887"/>
    </source>
</evidence>
<keyword evidence="9" id="KW-1185">Reference proteome</keyword>
<evidence type="ECO:0000256" key="1">
    <source>
        <dbReference type="ARBA" id="ARBA00010587"/>
    </source>
</evidence>
<dbReference type="Pfam" id="PF01814">
    <property type="entry name" value="Hemerythrin"/>
    <property type="match status" value="1"/>
</dbReference>
<dbReference type="SMART" id="SM00086">
    <property type="entry name" value="PAC"/>
    <property type="match status" value="1"/>
</dbReference>
<dbReference type="InterPro" id="IPR015168">
    <property type="entry name" value="SsuA/THI5"/>
</dbReference>
<dbReference type="GO" id="GO:0003824">
    <property type="term" value="F:catalytic activity"/>
    <property type="evidence" value="ECO:0007669"/>
    <property type="project" value="UniProtKB-ARBA"/>
</dbReference>
<keyword evidence="3" id="KW-0408">Iron</keyword>
<dbReference type="PANTHER" id="PTHR46663">
    <property type="entry name" value="DIGUANYLATE CYCLASE DGCT-RELATED"/>
    <property type="match status" value="1"/>
</dbReference>
<dbReference type="SUPFAM" id="SSF55785">
    <property type="entry name" value="PYP-like sensor domain (PAS domain)"/>
    <property type="match status" value="1"/>
</dbReference>
<proteinExistence type="inferred from homology"/>
<dbReference type="InterPro" id="IPR000700">
    <property type="entry name" value="PAS-assoc_C"/>
</dbReference>
<evidence type="ECO:0000313" key="9">
    <source>
        <dbReference type="Proteomes" id="UP000587070"/>
    </source>
</evidence>
<feature type="domain" description="GGDEF" evidence="7">
    <location>
        <begin position="531"/>
        <end position="678"/>
    </location>
</feature>
<keyword evidence="4" id="KW-0732">Signal</keyword>
<dbReference type="Pfam" id="PF00990">
    <property type="entry name" value="GGDEF"/>
    <property type="match status" value="1"/>
</dbReference>
<sequence length="833" mass="92021">MHLRFPSRFRAALALSLALLAFGTSPACALERVALQLKWTHAFQFAGYYAAAEKGFYRDVGLDVDIREARPGSDPVRSVVDGQAEYGVGNSSLLLARRSGQPVVALAVVFQHSPLVLLVRASDATQGIHDLVGKRFMIEHQSDELIAYLRQEGISPERITLLPHSFRYQDLVDGKVDAMSAYVTNETYYLDQAGISYHTYTPRAAGIDFYGDNLFTTEREIAQRPDRVRAMREASLRGWQYAMEHPEEIAELIHAKYSQQHPRDFYMAEARRMAPLLRTDLIEVGYMNPGRWRHIADTYADLGLLPRAYPLDGFLYDPSPEPDRTPWYVALAILVLASGAAVFVYRFNRRLSHALTESRTAQEALRVSEERHRLLADHATDVIWTMNLAGQITYVSPSVEKLRGYSCAEVLRQSIDELVTPESAPIALDALARTVAAANAGLPIPEFRGELEQPCKDGSTVWTEVTTAGMKNAAGEFVCILGVTRDISERRQMEAQVRQLAFHDPLTQLPNRRLLDDRLHLAMAAMRRGGGYGALMFIDLDNFKPLNDAHGHEAGDQLLIEAARRLRSCVRELDTVARFGGDEFVVMISSLSAGRTESSRQASQIAEKIRIALAASYALSVPKADGNALAIAHRCTASIGLTLFCGDDACAEDILQRADTAMYQAKVGGRDAVRLAEEADATRQVSDADRMKLLHLVWHADYACGHALIDQQHRKLFEDANAIIAALLADLPNDRMRPLIDTLMNDVAQHSRDEEAVLAEIGFADAAAHARIHGQLLDQAVALAGRYDAGTLALGELLQFLVQDLVARHMLGDDRRFFPLLRGIATGSAAAAG</sequence>
<dbReference type="CDD" id="cd12107">
    <property type="entry name" value="Hemerythrin"/>
    <property type="match status" value="1"/>
</dbReference>
<reference evidence="8 9" key="1">
    <citation type="submission" date="2020-08" db="EMBL/GenBank/DDBJ databases">
        <title>Genome sequencing of Purple Non-Sulfur Bacteria from various extreme environments.</title>
        <authorList>
            <person name="Mayer M."/>
        </authorList>
    </citation>
    <scope>NUCLEOTIDE SEQUENCE [LARGE SCALE GENOMIC DNA]</scope>
    <source>
        <strain evidence="8 9">2761</strain>
    </source>
</reference>
<dbReference type="PROSITE" id="PS50113">
    <property type="entry name" value="PAC"/>
    <property type="match status" value="1"/>
</dbReference>
<dbReference type="InterPro" id="IPR043128">
    <property type="entry name" value="Rev_trsase/Diguanyl_cyclase"/>
</dbReference>